<dbReference type="Pfam" id="PF02962">
    <property type="entry name" value="CHMI"/>
    <property type="match status" value="1"/>
</dbReference>
<proteinExistence type="predicted"/>
<dbReference type="PANTHER" id="PTHR37950">
    <property type="entry name" value="4-HYDROXYPHENYLACETATE CATABOLISM PROTEIN"/>
    <property type="match status" value="1"/>
</dbReference>
<accession>A0A1J4QKF0</accession>
<dbReference type="AlphaFoldDB" id="A0A1J4QKF0"/>
<dbReference type="CDD" id="cd00580">
    <property type="entry name" value="CHMI"/>
    <property type="match status" value="1"/>
</dbReference>
<gene>
    <name evidence="1" type="ORF">BFR47_08110</name>
</gene>
<dbReference type="RefSeq" id="WP_071471241.1">
    <property type="nucleotide sequence ID" value="NZ_MDKE01000001.1"/>
</dbReference>
<dbReference type="GO" id="GO:0008704">
    <property type="term" value="F:5-carboxymethyl-2-hydroxymuconate delta-isomerase activity"/>
    <property type="evidence" value="ECO:0007669"/>
    <property type="project" value="InterPro"/>
</dbReference>
<comment type="caution">
    <text evidence="1">The sequence shown here is derived from an EMBL/GenBank/DDBJ whole genome shotgun (WGS) entry which is preliminary data.</text>
</comment>
<dbReference type="Gene3D" id="3.30.429.10">
    <property type="entry name" value="Macrophage Migration Inhibitory Factor"/>
    <property type="match status" value="1"/>
</dbReference>
<reference evidence="1 2" key="1">
    <citation type="submission" date="2016-07" db="EMBL/GenBank/DDBJ databases">
        <title>Draft Genome Sequence of Oceanisphaera psychrotolerans, isolated from coastal sediment samples.</title>
        <authorList>
            <person name="Zhuo S."/>
            <person name="Ruan Z."/>
        </authorList>
    </citation>
    <scope>NUCLEOTIDE SEQUENCE [LARGE SCALE GENOMIC DNA]</scope>
    <source>
        <strain evidence="1 2">LAM-WHM-ZC</strain>
    </source>
</reference>
<evidence type="ECO:0008006" key="3">
    <source>
        <dbReference type="Google" id="ProtNLM"/>
    </source>
</evidence>
<dbReference type="PANTHER" id="PTHR37950:SF1">
    <property type="entry name" value="4-HYDROXYPHENYLACETATE CATABOLISM PROTEIN"/>
    <property type="match status" value="1"/>
</dbReference>
<evidence type="ECO:0000313" key="1">
    <source>
        <dbReference type="EMBL" id="OIN14438.1"/>
    </source>
</evidence>
<dbReference type="InterPro" id="IPR014347">
    <property type="entry name" value="Tautomerase/MIF_sf"/>
</dbReference>
<keyword evidence="2" id="KW-1185">Reference proteome</keyword>
<dbReference type="STRING" id="1414654.BFR47_08110"/>
<dbReference type="InterPro" id="IPR004220">
    <property type="entry name" value="5-COMe_2-OHmuconate_Isoase"/>
</dbReference>
<dbReference type="EMBL" id="MDKE01000001">
    <property type="protein sequence ID" value="OIN14438.1"/>
    <property type="molecule type" value="Genomic_DNA"/>
</dbReference>
<sequence>MPHCIIEYSTTLTVQISPAGLVAAVHQGAVDSSLFGLDDIKTRAMGYDYHHNGGSQRDFIHVTLKILSGRDSEQKAALSDTVLEALAELGLQNIALTVEVVDLDRSSYAKRLV</sequence>
<dbReference type="OrthoDB" id="9814215at2"/>
<name>A0A1J4QKF0_9GAMM</name>
<dbReference type="SUPFAM" id="SSF55331">
    <property type="entry name" value="Tautomerase/MIF"/>
    <property type="match status" value="1"/>
</dbReference>
<evidence type="ECO:0000313" key="2">
    <source>
        <dbReference type="Proteomes" id="UP000243073"/>
    </source>
</evidence>
<protein>
    <recommendedName>
        <fullName evidence="3">5-carboxymethyl-2-hydroxymuconate isomerase</fullName>
    </recommendedName>
</protein>
<organism evidence="1 2">
    <name type="scientific">Oceanisphaera psychrotolerans</name>
    <dbReference type="NCBI Taxonomy" id="1414654"/>
    <lineage>
        <taxon>Bacteria</taxon>
        <taxon>Pseudomonadati</taxon>
        <taxon>Pseudomonadota</taxon>
        <taxon>Gammaproteobacteria</taxon>
        <taxon>Aeromonadales</taxon>
        <taxon>Aeromonadaceae</taxon>
        <taxon>Oceanisphaera</taxon>
    </lineage>
</organism>
<dbReference type="Proteomes" id="UP000243073">
    <property type="component" value="Unassembled WGS sequence"/>
</dbReference>